<comment type="similarity">
    <text evidence="9">Belongs to the 'phage' integrase family. XerC subfamily.</text>
</comment>
<dbReference type="PANTHER" id="PTHR30349:SF77">
    <property type="entry name" value="TYROSINE RECOMBINASE XERC"/>
    <property type="match status" value="1"/>
</dbReference>
<dbReference type="GO" id="GO:0009037">
    <property type="term" value="F:tyrosine-based site-specific recombinase activity"/>
    <property type="evidence" value="ECO:0007669"/>
    <property type="project" value="UniProtKB-UniRule"/>
</dbReference>
<keyword evidence="3 9" id="KW-0132">Cell division</keyword>
<dbReference type="InterPro" id="IPR011010">
    <property type="entry name" value="DNA_brk_join_enz"/>
</dbReference>
<evidence type="ECO:0000256" key="9">
    <source>
        <dbReference type="HAMAP-Rule" id="MF_01808"/>
    </source>
</evidence>
<comment type="subcellular location">
    <subcellularLocation>
        <location evidence="1 9">Cytoplasm</location>
    </subcellularLocation>
</comment>
<evidence type="ECO:0000256" key="7">
    <source>
        <dbReference type="ARBA" id="ARBA00023172"/>
    </source>
</evidence>
<keyword evidence="2 9" id="KW-0963">Cytoplasm</keyword>
<dbReference type="GO" id="GO:0007059">
    <property type="term" value="P:chromosome segregation"/>
    <property type="evidence" value="ECO:0007669"/>
    <property type="project" value="UniProtKB-UniRule"/>
</dbReference>
<dbReference type="Pfam" id="PF02899">
    <property type="entry name" value="Phage_int_SAM_1"/>
    <property type="match status" value="1"/>
</dbReference>
<dbReference type="InterPro" id="IPR004107">
    <property type="entry name" value="Integrase_SAM-like_N"/>
</dbReference>
<keyword evidence="6 9" id="KW-0238">DNA-binding</keyword>
<dbReference type="InterPro" id="IPR044068">
    <property type="entry name" value="CB"/>
</dbReference>
<feature type="active site" evidence="9">
    <location>
        <position position="246"/>
    </location>
</feature>
<dbReference type="PROSITE" id="PS51898">
    <property type="entry name" value="TYR_RECOMBINASE"/>
    <property type="match status" value="1"/>
</dbReference>
<evidence type="ECO:0000259" key="11">
    <source>
        <dbReference type="PROSITE" id="PS51900"/>
    </source>
</evidence>
<dbReference type="Gene3D" id="1.10.443.10">
    <property type="entry name" value="Intergrase catalytic core"/>
    <property type="match status" value="1"/>
</dbReference>
<dbReference type="HAMAP" id="MF_01808">
    <property type="entry name" value="Recomb_XerC_XerD"/>
    <property type="match status" value="1"/>
</dbReference>
<feature type="domain" description="Tyr recombinase" evidence="10">
    <location>
        <begin position="117"/>
        <end position="294"/>
    </location>
</feature>
<dbReference type="InterPro" id="IPR013762">
    <property type="entry name" value="Integrase-like_cat_sf"/>
</dbReference>
<proteinExistence type="inferred from homology"/>
<protein>
    <recommendedName>
        <fullName evidence="9">Tyrosine recombinase XerC</fullName>
    </recommendedName>
</protein>
<dbReference type="NCBIfam" id="NF001399">
    <property type="entry name" value="PRK00283.1"/>
    <property type="match status" value="1"/>
</dbReference>
<keyword evidence="8 9" id="KW-0131">Cell cycle</keyword>
<dbReference type="RefSeq" id="WP_006964866.1">
    <property type="nucleotide sequence ID" value="NZ_APJX01000002.1"/>
</dbReference>
<dbReference type="Gene3D" id="1.10.150.130">
    <property type="match status" value="1"/>
</dbReference>
<dbReference type="SUPFAM" id="SSF56349">
    <property type="entry name" value="DNA breaking-rejoining enzymes"/>
    <property type="match status" value="1"/>
</dbReference>
<evidence type="ECO:0000256" key="6">
    <source>
        <dbReference type="ARBA" id="ARBA00023125"/>
    </source>
</evidence>
<evidence type="ECO:0000256" key="4">
    <source>
        <dbReference type="ARBA" id="ARBA00022829"/>
    </source>
</evidence>
<sequence length="300" mass="34058">MILDRFIDILTAEKGYSPHTCRAYRSDILDFLQFVADGSDDPNPSTDVQTCFKAHLAQVDRQTLKQYLAAQVRAGKQKRTLSRRLSALKAFFDFLVREKQMPANPADGIAFPKLGRPIPRVLTVDDVFRLLDSIKTGTWLEKRNHAMFETFYSTGMRISEIHGLNMDHIDFHNQVIRVSGKGGKQRIVPVGRRALTAVRTYRDTVSTQLKPVFLNKDFGRLSTRSIRRILDHIVNQCGLHVPVSPHVLRHCFATHMLDSGADLRGIQEILGHASLSTTQVYTHVSMDHLMQVYDNAHPRS</sequence>
<dbReference type="PATRIC" id="fig|1286635.3.peg.1270"/>
<dbReference type="InterPro" id="IPR023009">
    <property type="entry name" value="Tyrosine_recombinase_XerC/XerD"/>
</dbReference>
<dbReference type="InterPro" id="IPR050090">
    <property type="entry name" value="Tyrosine_recombinase_XerCD"/>
</dbReference>
<evidence type="ECO:0000256" key="2">
    <source>
        <dbReference type="ARBA" id="ARBA00022490"/>
    </source>
</evidence>
<dbReference type="Pfam" id="PF00589">
    <property type="entry name" value="Phage_integrase"/>
    <property type="match status" value="1"/>
</dbReference>
<evidence type="ECO:0000313" key="12">
    <source>
        <dbReference type="EMBL" id="EMS80603.1"/>
    </source>
</evidence>
<keyword evidence="7 9" id="KW-0233">DNA recombination</keyword>
<dbReference type="GO" id="GO:0051301">
    <property type="term" value="P:cell division"/>
    <property type="evidence" value="ECO:0007669"/>
    <property type="project" value="UniProtKB-KW"/>
</dbReference>
<dbReference type="GO" id="GO:0003677">
    <property type="term" value="F:DNA binding"/>
    <property type="evidence" value="ECO:0007669"/>
    <property type="project" value="UniProtKB-UniRule"/>
</dbReference>
<feature type="active site" evidence="9">
    <location>
        <position position="249"/>
    </location>
</feature>
<comment type="function">
    <text evidence="9">Site-specific tyrosine recombinase, which acts by catalyzing the cutting and rejoining of the recombining DNA molecules. The XerC-XerD complex is essential to convert dimers of the bacterial chromosome into monomers to permit their segregation at cell division. It also contributes to the segregational stability of plasmids.</text>
</comment>
<dbReference type="CDD" id="cd00798">
    <property type="entry name" value="INT_XerDC_C"/>
    <property type="match status" value="1"/>
</dbReference>
<organism evidence="12 13">
    <name type="scientific">Desulfotignum phosphitoxidans DSM 13687</name>
    <dbReference type="NCBI Taxonomy" id="1286635"/>
    <lineage>
        <taxon>Bacteria</taxon>
        <taxon>Pseudomonadati</taxon>
        <taxon>Thermodesulfobacteriota</taxon>
        <taxon>Desulfobacteria</taxon>
        <taxon>Desulfobacterales</taxon>
        <taxon>Desulfobacteraceae</taxon>
        <taxon>Desulfotignum</taxon>
    </lineage>
</organism>
<dbReference type="AlphaFoldDB" id="S0FZP2"/>
<dbReference type="NCBIfam" id="NF040815">
    <property type="entry name" value="recomb_XerA_Arch"/>
    <property type="match status" value="1"/>
</dbReference>
<evidence type="ECO:0000256" key="1">
    <source>
        <dbReference type="ARBA" id="ARBA00004496"/>
    </source>
</evidence>
<accession>S0FZP2</accession>
<evidence type="ECO:0000259" key="10">
    <source>
        <dbReference type="PROSITE" id="PS51898"/>
    </source>
</evidence>
<dbReference type="Proteomes" id="UP000014216">
    <property type="component" value="Unassembled WGS sequence"/>
</dbReference>
<comment type="subunit">
    <text evidence="9">Forms a cyclic heterotetrameric complex composed of two molecules of XerC and two molecules of XerD.</text>
</comment>
<feature type="active site" evidence="9">
    <location>
        <position position="272"/>
    </location>
</feature>
<keyword evidence="4 9" id="KW-0159">Chromosome partition</keyword>
<comment type="caution">
    <text evidence="12">The sequence shown here is derived from an EMBL/GenBank/DDBJ whole genome shotgun (WGS) entry which is preliminary data.</text>
</comment>
<evidence type="ECO:0000256" key="3">
    <source>
        <dbReference type="ARBA" id="ARBA00022618"/>
    </source>
</evidence>
<feature type="active site" evidence="9">
    <location>
        <position position="181"/>
    </location>
</feature>
<dbReference type="EMBL" id="APJX01000002">
    <property type="protein sequence ID" value="EMS80603.1"/>
    <property type="molecule type" value="Genomic_DNA"/>
</dbReference>
<evidence type="ECO:0000313" key="13">
    <source>
        <dbReference type="Proteomes" id="UP000014216"/>
    </source>
</evidence>
<feature type="active site" evidence="9">
    <location>
        <position position="157"/>
    </location>
</feature>
<name>S0FZP2_9BACT</name>
<keyword evidence="13" id="KW-1185">Reference proteome</keyword>
<dbReference type="InterPro" id="IPR010998">
    <property type="entry name" value="Integrase_recombinase_N"/>
</dbReference>
<evidence type="ECO:0000256" key="5">
    <source>
        <dbReference type="ARBA" id="ARBA00022908"/>
    </source>
</evidence>
<dbReference type="OrthoDB" id="9801717at2"/>
<dbReference type="PANTHER" id="PTHR30349">
    <property type="entry name" value="PHAGE INTEGRASE-RELATED"/>
    <property type="match status" value="1"/>
</dbReference>
<feature type="active site" description="O-(3'-phospho-DNA)-tyrosine intermediate" evidence="9">
    <location>
        <position position="281"/>
    </location>
</feature>
<dbReference type="PROSITE" id="PS51900">
    <property type="entry name" value="CB"/>
    <property type="match status" value="1"/>
</dbReference>
<gene>
    <name evidence="9 12" type="primary">xerC</name>
    <name evidence="12" type="ORF">Dpo_2c02960</name>
</gene>
<dbReference type="GO" id="GO:0006313">
    <property type="term" value="P:DNA transposition"/>
    <property type="evidence" value="ECO:0007669"/>
    <property type="project" value="UniProtKB-UniRule"/>
</dbReference>
<reference evidence="12 13" key="1">
    <citation type="journal article" date="2013" name="Genome Announc.">
        <title>Draft Genome Sequence of Desulfotignum phosphitoxidans DSM 13687 Strain FiPS-3.</title>
        <authorList>
            <person name="Poehlein A."/>
            <person name="Daniel R."/>
            <person name="Simeonova D.D."/>
        </authorList>
    </citation>
    <scope>NUCLEOTIDE SEQUENCE [LARGE SCALE GENOMIC DNA]</scope>
    <source>
        <strain evidence="12 13">DSM 13687</strain>
    </source>
</reference>
<evidence type="ECO:0000256" key="8">
    <source>
        <dbReference type="ARBA" id="ARBA00023306"/>
    </source>
</evidence>
<keyword evidence="5 9" id="KW-0229">DNA integration</keyword>
<dbReference type="InterPro" id="IPR002104">
    <property type="entry name" value="Integrase_catalytic"/>
</dbReference>
<feature type="domain" description="Core-binding (CB)" evidence="11">
    <location>
        <begin position="1"/>
        <end position="96"/>
    </location>
</feature>
<dbReference type="GO" id="GO:0005737">
    <property type="term" value="C:cytoplasm"/>
    <property type="evidence" value="ECO:0007669"/>
    <property type="project" value="UniProtKB-SubCell"/>
</dbReference>